<reference evidence="5" key="2">
    <citation type="submission" date="2021-04" db="EMBL/GenBank/DDBJ databases">
        <title>Genome-wide patterns of bracovirus chromosomal integration into multiple host tissues during parasitism.</title>
        <authorList>
            <person name="Chebbi M.A.C."/>
        </authorList>
    </citation>
    <scope>NUCLEOTIDE SEQUENCE</scope>
    <source>
        <tissue evidence="5">Whole body</tissue>
    </source>
</reference>
<evidence type="ECO:0000259" key="4">
    <source>
        <dbReference type="Pfam" id="PF01168"/>
    </source>
</evidence>
<evidence type="ECO:0000313" key="6">
    <source>
        <dbReference type="Proteomes" id="UP000729913"/>
    </source>
</evidence>
<gene>
    <name evidence="5" type="ORF">G9C98_006787</name>
</gene>
<organism evidence="5 6">
    <name type="scientific">Cotesia typhae</name>
    <dbReference type="NCBI Taxonomy" id="2053667"/>
    <lineage>
        <taxon>Eukaryota</taxon>
        <taxon>Metazoa</taxon>
        <taxon>Ecdysozoa</taxon>
        <taxon>Arthropoda</taxon>
        <taxon>Hexapoda</taxon>
        <taxon>Insecta</taxon>
        <taxon>Pterygota</taxon>
        <taxon>Neoptera</taxon>
        <taxon>Endopterygota</taxon>
        <taxon>Hymenoptera</taxon>
        <taxon>Apocrita</taxon>
        <taxon>Ichneumonoidea</taxon>
        <taxon>Braconidae</taxon>
        <taxon>Microgastrinae</taxon>
        <taxon>Cotesia</taxon>
    </lineage>
</organism>
<dbReference type="HAMAP" id="MF_02087">
    <property type="entry name" value="PLP_homeostasis"/>
    <property type="match status" value="1"/>
</dbReference>
<protein>
    <recommendedName>
        <fullName evidence="2">Pyridoxal phosphate homeostasis protein</fullName>
        <shortName evidence="2">PLP homeostasis protein</shortName>
    </recommendedName>
</protein>
<dbReference type="InterPro" id="IPR011078">
    <property type="entry name" value="PyrdxlP_homeostasis"/>
</dbReference>
<dbReference type="FunFam" id="3.20.20.10:FF:000007">
    <property type="entry name" value="Pyridoxal phosphate homeostasis protein"/>
    <property type="match status" value="1"/>
</dbReference>
<dbReference type="OrthoDB" id="10264196at2759"/>
<proteinExistence type="inferred from homology"/>
<reference evidence="5" key="1">
    <citation type="submission" date="2020-03" db="EMBL/GenBank/DDBJ databases">
        <authorList>
            <person name="Chebbi M.A."/>
            <person name="Drezen J.M."/>
        </authorList>
    </citation>
    <scope>NUCLEOTIDE SEQUENCE</scope>
    <source>
        <tissue evidence="5">Whole body</tissue>
    </source>
</reference>
<dbReference type="InterPro" id="IPR001608">
    <property type="entry name" value="Ala_racemase_N"/>
</dbReference>
<dbReference type="CDD" id="cd06822">
    <property type="entry name" value="PLPDE_III_YBL036c_euk"/>
    <property type="match status" value="1"/>
</dbReference>
<evidence type="ECO:0000256" key="3">
    <source>
        <dbReference type="RuleBase" id="RU004514"/>
    </source>
</evidence>
<name>A0A8J5UXA1_9HYME</name>
<dbReference type="PANTHER" id="PTHR10146">
    <property type="entry name" value="PROLINE SYNTHETASE CO-TRANSCRIBED BACTERIAL HOMOLOG PROTEIN"/>
    <property type="match status" value="1"/>
</dbReference>
<evidence type="ECO:0000256" key="2">
    <source>
        <dbReference type="HAMAP-Rule" id="MF_03225"/>
    </source>
</evidence>
<keyword evidence="6" id="KW-1185">Reference proteome</keyword>
<sequence>MKIKMVDIAGNLSFVRDKISQACSRRPSEFGNVIPRLVAVSKTKPPNLVIDAYDAGQKHFGENYVNELIEKAGHPDILKRDIRWHFIGHLQRNKVNKVLAVPNLWVVETVDSNKLAMALDTAWPKFRRSDDSKLNIMVQVNTSKEEEKSGCEPAEASSLVKHVLENCKNLNFLGIMTIGAYGYDPANGPNPDFLSLRQCREEICKELNFDKEQVELSMGMSTDFEHAIELGSTNVRVGSLLFGERPPKH</sequence>
<accession>A0A8J5UXA1</accession>
<feature type="modified residue" description="N6-(pyridoxal phosphate)lysine" evidence="2">
    <location>
        <position position="42"/>
    </location>
</feature>
<dbReference type="PANTHER" id="PTHR10146:SF14">
    <property type="entry name" value="PYRIDOXAL PHOSPHATE HOMEOSTASIS PROTEIN"/>
    <property type="match status" value="1"/>
</dbReference>
<dbReference type="EMBL" id="JAAOIC020000060">
    <property type="protein sequence ID" value="KAG8035341.1"/>
    <property type="molecule type" value="Genomic_DNA"/>
</dbReference>
<dbReference type="Proteomes" id="UP000729913">
    <property type="component" value="Unassembled WGS sequence"/>
</dbReference>
<feature type="domain" description="Alanine racemase N-terminal" evidence="4">
    <location>
        <begin position="36"/>
        <end position="246"/>
    </location>
</feature>
<dbReference type="NCBIfam" id="TIGR00044">
    <property type="entry name" value="YggS family pyridoxal phosphate-dependent enzyme"/>
    <property type="match status" value="1"/>
</dbReference>
<evidence type="ECO:0000256" key="1">
    <source>
        <dbReference type="ARBA" id="ARBA00022898"/>
    </source>
</evidence>
<comment type="similarity">
    <text evidence="2 3">Belongs to the pyridoxal phosphate-binding protein YggS/PROSC family.</text>
</comment>
<evidence type="ECO:0000313" key="5">
    <source>
        <dbReference type="EMBL" id="KAG8035341.1"/>
    </source>
</evidence>
<comment type="caution">
    <text evidence="5">The sequence shown here is derived from an EMBL/GenBank/DDBJ whole genome shotgun (WGS) entry which is preliminary data.</text>
</comment>
<keyword evidence="1 2" id="KW-0663">Pyridoxal phosphate</keyword>
<dbReference type="GO" id="GO:0030170">
    <property type="term" value="F:pyridoxal phosphate binding"/>
    <property type="evidence" value="ECO:0007669"/>
    <property type="project" value="UniProtKB-UniRule"/>
</dbReference>
<comment type="function">
    <text evidence="2">Pyridoxal 5'-phosphate (PLP)-binding protein, which may be involved in intracellular homeostatic regulation of pyridoxal 5'-phosphate (PLP), the active form of vitamin B6.</text>
</comment>
<dbReference type="PROSITE" id="PS01211">
    <property type="entry name" value="UPF0001"/>
    <property type="match status" value="1"/>
</dbReference>
<dbReference type="AlphaFoldDB" id="A0A8J5UXA1"/>
<dbReference type="Pfam" id="PF01168">
    <property type="entry name" value="Ala_racemase_N"/>
    <property type="match status" value="1"/>
</dbReference>
<dbReference type="PIRSF" id="PIRSF004848">
    <property type="entry name" value="YBL036c_PLPDEIII"/>
    <property type="match status" value="1"/>
</dbReference>